<gene>
    <name evidence="2" type="ORF">GCM10009575_036360</name>
</gene>
<proteinExistence type="predicted"/>
<sequence>MRASRGGTIPRSRVCERLDRAEPRGGDGRCRVAQLAMSCADEVKTLGSIPGVCLESGQAAELVGEEQSVA</sequence>
<feature type="compositionally biased region" description="Basic and acidic residues" evidence="1">
    <location>
        <begin position="13"/>
        <end position="26"/>
    </location>
</feature>
<evidence type="ECO:0000313" key="2">
    <source>
        <dbReference type="EMBL" id="GAA0931404.1"/>
    </source>
</evidence>
<comment type="caution">
    <text evidence="2">The sequence shown here is derived from an EMBL/GenBank/DDBJ whole genome shotgun (WGS) entry which is preliminary data.</text>
</comment>
<name>A0ABN1PPR5_9ACTN</name>
<protein>
    <submittedName>
        <fullName evidence="2">Uncharacterized protein</fullName>
    </submittedName>
</protein>
<dbReference type="Proteomes" id="UP001500418">
    <property type="component" value="Unassembled WGS sequence"/>
</dbReference>
<organism evidence="2 3">
    <name type="scientific">Streptomyces rhizosphaericus</name>
    <dbReference type="NCBI Taxonomy" id="114699"/>
    <lineage>
        <taxon>Bacteria</taxon>
        <taxon>Bacillati</taxon>
        <taxon>Actinomycetota</taxon>
        <taxon>Actinomycetes</taxon>
        <taxon>Kitasatosporales</taxon>
        <taxon>Streptomycetaceae</taxon>
        <taxon>Streptomyces</taxon>
        <taxon>Streptomyces violaceusniger group</taxon>
    </lineage>
</organism>
<dbReference type="EMBL" id="BAAAID010000020">
    <property type="protein sequence ID" value="GAA0931404.1"/>
    <property type="molecule type" value="Genomic_DNA"/>
</dbReference>
<keyword evidence="3" id="KW-1185">Reference proteome</keyword>
<accession>A0ABN1PPR5</accession>
<feature type="region of interest" description="Disordered" evidence="1">
    <location>
        <begin position="1"/>
        <end position="26"/>
    </location>
</feature>
<evidence type="ECO:0000256" key="1">
    <source>
        <dbReference type="SAM" id="MobiDB-lite"/>
    </source>
</evidence>
<evidence type="ECO:0000313" key="3">
    <source>
        <dbReference type="Proteomes" id="UP001500418"/>
    </source>
</evidence>
<reference evidence="2 3" key="1">
    <citation type="journal article" date="2019" name="Int. J. Syst. Evol. Microbiol.">
        <title>The Global Catalogue of Microorganisms (GCM) 10K type strain sequencing project: providing services to taxonomists for standard genome sequencing and annotation.</title>
        <authorList>
            <consortium name="The Broad Institute Genomics Platform"/>
            <consortium name="The Broad Institute Genome Sequencing Center for Infectious Disease"/>
            <person name="Wu L."/>
            <person name="Ma J."/>
        </authorList>
    </citation>
    <scope>NUCLEOTIDE SEQUENCE [LARGE SCALE GENOMIC DNA]</scope>
    <source>
        <strain evidence="2 3">JCM 11444</strain>
    </source>
</reference>